<dbReference type="GO" id="GO:0044874">
    <property type="term" value="P:lipoprotein localization to outer membrane"/>
    <property type="evidence" value="ECO:0007669"/>
    <property type="project" value="TreeGrafter"/>
</dbReference>
<gene>
    <name evidence="2" type="ORF">GCM10017056_38590</name>
</gene>
<dbReference type="InterPro" id="IPR051447">
    <property type="entry name" value="Lipoprotein-release_system"/>
</dbReference>
<feature type="transmembrane region" description="Helical" evidence="1">
    <location>
        <begin position="324"/>
        <end position="345"/>
    </location>
</feature>
<feature type="transmembrane region" description="Helical" evidence="1">
    <location>
        <begin position="16"/>
        <end position="38"/>
    </location>
</feature>
<evidence type="ECO:0000313" key="3">
    <source>
        <dbReference type="Proteomes" id="UP000626220"/>
    </source>
</evidence>
<reference evidence="2" key="1">
    <citation type="journal article" date="2014" name="Int. J. Syst. Evol. Microbiol.">
        <title>Complete genome sequence of Corynebacterium casei LMG S-19264T (=DSM 44701T), isolated from a smear-ripened cheese.</title>
        <authorList>
            <consortium name="US DOE Joint Genome Institute (JGI-PGF)"/>
            <person name="Walter F."/>
            <person name="Albersmeier A."/>
            <person name="Kalinowski J."/>
            <person name="Ruckert C."/>
        </authorList>
    </citation>
    <scope>NUCLEOTIDE SEQUENCE</scope>
    <source>
        <strain evidence="2">KCTC 42650</strain>
    </source>
</reference>
<comment type="caution">
    <text evidence="2">The sequence shown here is derived from an EMBL/GenBank/DDBJ whole genome shotgun (WGS) entry which is preliminary data.</text>
</comment>
<proteinExistence type="predicted"/>
<keyword evidence="3" id="KW-1185">Reference proteome</keyword>
<name>A0A8J3H1J3_9RHOB</name>
<keyword evidence="1" id="KW-1133">Transmembrane helix</keyword>
<keyword evidence="1" id="KW-0812">Transmembrane</keyword>
<organism evidence="2 3">
    <name type="scientific">Seohaeicola zhoushanensis</name>
    <dbReference type="NCBI Taxonomy" id="1569283"/>
    <lineage>
        <taxon>Bacteria</taxon>
        <taxon>Pseudomonadati</taxon>
        <taxon>Pseudomonadota</taxon>
        <taxon>Alphaproteobacteria</taxon>
        <taxon>Rhodobacterales</taxon>
        <taxon>Roseobacteraceae</taxon>
        <taxon>Seohaeicola</taxon>
    </lineage>
</organism>
<keyword evidence="1" id="KW-0472">Membrane</keyword>
<dbReference type="AlphaFoldDB" id="A0A8J3H1J3"/>
<evidence type="ECO:0000256" key="1">
    <source>
        <dbReference type="SAM" id="Phobius"/>
    </source>
</evidence>
<dbReference type="GO" id="GO:0098797">
    <property type="term" value="C:plasma membrane protein complex"/>
    <property type="evidence" value="ECO:0007669"/>
    <property type="project" value="TreeGrafter"/>
</dbReference>
<accession>A0A8J3H1J3</accession>
<dbReference type="RefSeq" id="WP_189681756.1">
    <property type="nucleotide sequence ID" value="NZ_BNCJ01000014.1"/>
</dbReference>
<dbReference type="EMBL" id="BNCJ01000014">
    <property type="protein sequence ID" value="GHF63586.1"/>
    <property type="molecule type" value="Genomic_DNA"/>
</dbReference>
<dbReference type="Proteomes" id="UP000626220">
    <property type="component" value="Unassembled WGS sequence"/>
</dbReference>
<protein>
    <submittedName>
        <fullName evidence="2">ABC transporter permease</fullName>
    </submittedName>
</protein>
<evidence type="ECO:0000313" key="2">
    <source>
        <dbReference type="EMBL" id="GHF63586.1"/>
    </source>
</evidence>
<sequence>MLIATLAWRDLIRDRFFLLCNTAVMVGILVPLLVLFGVKNGVYAALVGQMLADPANLQIDTAGNATLTEAEIAPLRDWPEIAFVTPKVRTQFDYMNIRAKDGRRIRPALVIPTGAGDPTLPKDAALGAGEVAVSAQLAKQLDLAPGTELQLISQAEDRPKQLLLPARVAIVLPESATAGAAVLAPFATLDLIEAFYDSYSLPEHGIEGTKPLADRVPVYSGLRAYARSLEGLAPLQARIEAQLGMGTTANTRAVESLLGLGRKLNLALAGTAVLAAIGLGAALVLGFWSDVARKKTVLATIALLGVPGRDLALFPVFQALITAALGLVSSFVLYAIAAQGAAALFGEGLPGEAPLAVISAGQGALISLAVLALVACAAAAAAWSAQRLDPASVLREGT</sequence>
<dbReference type="PANTHER" id="PTHR30489">
    <property type="entry name" value="LIPOPROTEIN-RELEASING SYSTEM TRANSMEMBRANE PROTEIN LOLE"/>
    <property type="match status" value="1"/>
</dbReference>
<dbReference type="PANTHER" id="PTHR30489:SF0">
    <property type="entry name" value="LIPOPROTEIN-RELEASING SYSTEM TRANSMEMBRANE PROTEIN LOLE"/>
    <property type="match status" value="1"/>
</dbReference>
<reference evidence="2" key="2">
    <citation type="submission" date="2020-09" db="EMBL/GenBank/DDBJ databases">
        <authorList>
            <person name="Sun Q."/>
            <person name="Kim S."/>
        </authorList>
    </citation>
    <scope>NUCLEOTIDE SEQUENCE</scope>
    <source>
        <strain evidence="2">KCTC 42650</strain>
    </source>
</reference>
<feature type="transmembrane region" description="Helical" evidence="1">
    <location>
        <begin position="266"/>
        <end position="285"/>
    </location>
</feature>